<evidence type="ECO:0000256" key="3">
    <source>
        <dbReference type="SAM" id="MobiDB-lite"/>
    </source>
</evidence>
<feature type="transmembrane region" description="Helical" evidence="4">
    <location>
        <begin position="12"/>
        <end position="34"/>
    </location>
</feature>
<dbReference type="InterPro" id="IPR032675">
    <property type="entry name" value="LRR_dom_sf"/>
</dbReference>
<evidence type="ECO:0000259" key="5">
    <source>
        <dbReference type="SMART" id="SM00446"/>
    </source>
</evidence>
<keyword evidence="2" id="KW-0677">Repeat</keyword>
<organism evidence="6 7">
    <name type="scientific">Agrilus planipennis</name>
    <name type="common">Emerald ash borer</name>
    <name type="synonym">Agrilus marcopoli</name>
    <dbReference type="NCBI Taxonomy" id="224129"/>
    <lineage>
        <taxon>Eukaryota</taxon>
        <taxon>Metazoa</taxon>
        <taxon>Ecdysozoa</taxon>
        <taxon>Arthropoda</taxon>
        <taxon>Hexapoda</taxon>
        <taxon>Insecta</taxon>
        <taxon>Pterygota</taxon>
        <taxon>Neoptera</taxon>
        <taxon>Endopterygota</taxon>
        <taxon>Coleoptera</taxon>
        <taxon>Polyphaga</taxon>
        <taxon>Elateriformia</taxon>
        <taxon>Buprestoidea</taxon>
        <taxon>Buprestidae</taxon>
        <taxon>Agrilinae</taxon>
        <taxon>Agrilus</taxon>
    </lineage>
</organism>
<proteinExistence type="predicted"/>
<keyword evidence="1" id="KW-0433">Leucine-rich repeat</keyword>
<feature type="domain" description="U2A'/phosphoprotein 32 family A C-terminal" evidence="5">
    <location>
        <begin position="112"/>
        <end position="130"/>
    </location>
</feature>
<dbReference type="Proteomes" id="UP000192223">
    <property type="component" value="Unplaced"/>
</dbReference>
<evidence type="ECO:0000256" key="1">
    <source>
        <dbReference type="ARBA" id="ARBA00022614"/>
    </source>
</evidence>
<dbReference type="SMART" id="SM00446">
    <property type="entry name" value="LRRcap"/>
    <property type="match status" value="1"/>
</dbReference>
<dbReference type="Gene3D" id="3.80.10.10">
    <property type="entry name" value="Ribonuclease Inhibitor"/>
    <property type="match status" value="1"/>
</dbReference>
<feature type="region of interest" description="Disordered" evidence="3">
    <location>
        <begin position="145"/>
        <end position="225"/>
    </location>
</feature>
<keyword evidence="4" id="KW-0812">Transmembrane</keyword>
<dbReference type="OrthoDB" id="1517790at2759"/>
<evidence type="ECO:0000313" key="7">
    <source>
        <dbReference type="RefSeq" id="XP_018332927.1"/>
    </source>
</evidence>
<feature type="compositionally biased region" description="Low complexity" evidence="3">
    <location>
        <begin position="176"/>
        <end position="199"/>
    </location>
</feature>
<dbReference type="GO" id="GO:0007010">
    <property type="term" value="P:cytoskeleton organization"/>
    <property type="evidence" value="ECO:0007669"/>
    <property type="project" value="TreeGrafter"/>
</dbReference>
<protein>
    <submittedName>
        <fullName evidence="7">Uncharacterized protein F09G8.5 isoform X3</fullName>
    </submittedName>
</protein>
<dbReference type="AlphaFoldDB" id="A0A1W4XJG7"/>
<feature type="compositionally biased region" description="Acidic residues" evidence="3">
    <location>
        <begin position="156"/>
        <end position="167"/>
    </location>
</feature>
<sequence>MLIEKTAFRILYMYPTPLAFFVLYVSVVFLSHFLSNRNYGNNKKIVKFVLEKNYVLLSINKINSLADFQCCLALQELYIRQNDIRDLNQICYLQGLANLRNLWLAENPCSFIDGYRLTVIRALPQLQKLDNIAITQEEVRDAARKGRILTHPEDPHESEEEVEEEEYVPDRQQYSRYPTEQYQEQQYSPQRSPSRQEQNSSRRQEQIRRSYSPTEYDERKGSQYYEQTKQTQFYEKTSLNTNSLEEGAGDNLKDLKLVTSQSSNSIKDYTNGERYPQSNPAAYRQTEGSEISSHSHEVPTRRERFTCPAAHQPPFNRRPVTRNSNILSAVLCLVKELDYPSLEVVEMAVRCRMDEFEE</sequence>
<evidence type="ECO:0000256" key="2">
    <source>
        <dbReference type="ARBA" id="ARBA00022737"/>
    </source>
</evidence>
<dbReference type="GeneID" id="108742278"/>
<reference evidence="7" key="1">
    <citation type="submission" date="2025-08" db="UniProtKB">
        <authorList>
            <consortium name="RefSeq"/>
        </authorList>
    </citation>
    <scope>IDENTIFICATION</scope>
    <source>
        <tissue evidence="7">Entire body</tissue>
    </source>
</reference>
<dbReference type="SUPFAM" id="SSF52058">
    <property type="entry name" value="L domain-like"/>
    <property type="match status" value="1"/>
</dbReference>
<feature type="compositionally biased region" description="Basic and acidic residues" evidence="3">
    <location>
        <begin position="145"/>
        <end position="155"/>
    </location>
</feature>
<dbReference type="PANTHER" id="PTHR18849:SF0">
    <property type="entry name" value="CILIA- AND FLAGELLA-ASSOCIATED PROTEIN 410-RELATED"/>
    <property type="match status" value="1"/>
</dbReference>
<dbReference type="PANTHER" id="PTHR18849">
    <property type="entry name" value="LEUCINE RICH REPEAT PROTEIN"/>
    <property type="match status" value="1"/>
</dbReference>
<keyword evidence="4" id="KW-0472">Membrane</keyword>
<dbReference type="InterPro" id="IPR003603">
    <property type="entry name" value="U2A'_phosphoprotein32A_C"/>
</dbReference>
<name>A0A1W4XJG7_AGRPL</name>
<keyword evidence="4" id="KW-1133">Transmembrane helix</keyword>
<evidence type="ECO:0000256" key="4">
    <source>
        <dbReference type="SAM" id="Phobius"/>
    </source>
</evidence>
<evidence type="ECO:0000313" key="6">
    <source>
        <dbReference type="Proteomes" id="UP000192223"/>
    </source>
</evidence>
<dbReference type="RefSeq" id="XP_018332927.1">
    <property type="nucleotide sequence ID" value="XM_018477425.1"/>
</dbReference>
<gene>
    <name evidence="7" type="primary">LOC108742278</name>
</gene>
<keyword evidence="6" id="KW-1185">Reference proteome</keyword>
<accession>A0A1W4XJG7</accession>